<feature type="domain" description="Helix-turn-helix type 11" evidence="3">
    <location>
        <begin position="20"/>
        <end position="73"/>
    </location>
</feature>
<dbReference type="InterPro" id="IPR036388">
    <property type="entry name" value="WH-like_DNA-bd_sf"/>
</dbReference>
<dbReference type="PANTHER" id="PTHR40068:SF1">
    <property type="entry name" value="TRANSCRIPTION REPRESSOR NIAR-RELATED"/>
    <property type="match status" value="1"/>
</dbReference>
<name>A0A133KIQ2_9FIRM</name>
<keyword evidence="5" id="KW-1185">Reference proteome</keyword>
<organism evidence="4 5">
    <name type="scientific">Anaerococcus tetradius</name>
    <dbReference type="NCBI Taxonomy" id="33036"/>
    <lineage>
        <taxon>Bacteria</taxon>
        <taxon>Bacillati</taxon>
        <taxon>Bacillota</taxon>
        <taxon>Tissierellia</taxon>
        <taxon>Tissierellales</taxon>
        <taxon>Peptoniphilaceae</taxon>
        <taxon>Anaerococcus</taxon>
    </lineage>
</organism>
<feature type="binding site" evidence="1">
    <location>
        <position position="88"/>
    </location>
    <ligand>
        <name>Ni(2+)</name>
        <dbReference type="ChEBI" id="CHEBI:49786"/>
    </ligand>
</feature>
<gene>
    <name evidence="4" type="ORF">HMPREF3200_00076</name>
</gene>
<dbReference type="EMBL" id="LRPM01000003">
    <property type="protein sequence ID" value="KWZ79348.1"/>
    <property type="molecule type" value="Genomic_DNA"/>
</dbReference>
<dbReference type="PIRSF" id="PIRSF037847">
    <property type="entry name" value="NiaR"/>
    <property type="match status" value="1"/>
</dbReference>
<feature type="domain" description="3H" evidence="2">
    <location>
        <begin position="84"/>
        <end position="178"/>
    </location>
</feature>
<dbReference type="Proteomes" id="UP000070383">
    <property type="component" value="Unassembled WGS sequence"/>
</dbReference>
<dbReference type="Gene3D" id="1.10.10.10">
    <property type="entry name" value="Winged helix-like DNA-binding domain superfamily/Winged helix DNA-binding domain"/>
    <property type="match status" value="1"/>
</dbReference>
<dbReference type="PATRIC" id="fig|33036.3.peg.79"/>
<feature type="binding site" evidence="1">
    <location>
        <position position="155"/>
    </location>
    <ligand>
        <name>Ni(2+)</name>
        <dbReference type="ChEBI" id="CHEBI:49786"/>
    </ligand>
</feature>
<evidence type="ECO:0000256" key="1">
    <source>
        <dbReference type="PIRSR" id="PIRSR037847-1"/>
    </source>
</evidence>
<keyword evidence="1" id="KW-0479">Metal-binding</keyword>
<dbReference type="InterPro" id="IPR036390">
    <property type="entry name" value="WH_DNA-bd_sf"/>
</dbReference>
<reference evidence="5" key="1">
    <citation type="submission" date="2016-01" db="EMBL/GenBank/DDBJ databases">
        <authorList>
            <person name="Mitreva M."/>
            <person name="Pepin K.H."/>
            <person name="Mihindukulasuriya K.A."/>
            <person name="Fulton R."/>
            <person name="Fronick C."/>
            <person name="O'Laughlin M."/>
            <person name="Miner T."/>
            <person name="Herter B."/>
            <person name="Rosa B.A."/>
            <person name="Cordes M."/>
            <person name="Tomlinson C."/>
            <person name="Wollam A."/>
            <person name="Palsikar V.B."/>
            <person name="Mardis E.R."/>
            <person name="Wilson R.K."/>
        </authorList>
    </citation>
    <scope>NUCLEOTIDE SEQUENCE [LARGE SCALE GENOMIC DNA]</scope>
    <source>
        <strain evidence="5">MJR8151</strain>
    </source>
</reference>
<evidence type="ECO:0000259" key="2">
    <source>
        <dbReference type="Pfam" id="PF02829"/>
    </source>
</evidence>
<evidence type="ECO:0000313" key="4">
    <source>
        <dbReference type="EMBL" id="KWZ79348.1"/>
    </source>
</evidence>
<dbReference type="InterPro" id="IPR004173">
    <property type="entry name" value="3H_domain"/>
</dbReference>
<dbReference type="Pfam" id="PF02829">
    <property type="entry name" value="3H"/>
    <property type="match status" value="1"/>
</dbReference>
<evidence type="ECO:0000313" key="5">
    <source>
        <dbReference type="Proteomes" id="UP000070383"/>
    </source>
</evidence>
<dbReference type="Gene3D" id="3.30.1340.20">
    <property type="entry name" value="3H domain"/>
    <property type="match status" value="1"/>
</dbReference>
<comment type="caution">
    <text evidence="4">The sequence shown here is derived from an EMBL/GenBank/DDBJ whole genome shotgun (WGS) entry which is preliminary data.</text>
</comment>
<evidence type="ECO:0000259" key="3">
    <source>
        <dbReference type="Pfam" id="PF08279"/>
    </source>
</evidence>
<protein>
    <submittedName>
        <fullName evidence="4">HTH domain protein</fullName>
    </submittedName>
</protein>
<dbReference type="SUPFAM" id="SSF46785">
    <property type="entry name" value="Winged helix' DNA-binding domain"/>
    <property type="match status" value="1"/>
</dbReference>
<proteinExistence type="predicted"/>
<dbReference type="Pfam" id="PF08279">
    <property type="entry name" value="HTH_11"/>
    <property type="match status" value="1"/>
</dbReference>
<dbReference type="GO" id="GO:0046872">
    <property type="term" value="F:metal ion binding"/>
    <property type="evidence" value="ECO:0007669"/>
    <property type="project" value="UniProtKB-KW"/>
</dbReference>
<dbReference type="InterPro" id="IPR026043">
    <property type="entry name" value="NadR"/>
</dbReference>
<dbReference type="InterPro" id="IPR013196">
    <property type="entry name" value="HTH_11"/>
</dbReference>
<dbReference type="AlphaFoldDB" id="A0A133KIQ2"/>
<feature type="binding site" evidence="1">
    <location>
        <position position="96"/>
    </location>
    <ligand>
        <name>Ni(2+)</name>
        <dbReference type="ChEBI" id="CHEBI:49786"/>
    </ligand>
</feature>
<accession>A0A133KIQ2</accession>
<dbReference type="InterPro" id="IPR035922">
    <property type="entry name" value="3H_dom_sf"/>
</dbReference>
<feature type="binding site" evidence="1">
    <location>
        <position position="153"/>
    </location>
    <ligand>
        <name>Ni(2+)</name>
        <dbReference type="ChEBI" id="CHEBI:49786"/>
    </ligand>
</feature>
<keyword evidence="1" id="KW-0533">Nickel</keyword>
<sequence>MSNLFLGYSDREVNMDIKDRQLEIIRILQDKTYPISGTSLALDFGVTRQVIVKDISILKALGYDIISTNKGYKLEDGACLTFIVKCKHDDFMIGEELNTIVDNGGEILDVFINHKTYGLIKKNLDIKSRNGVDSFIKSIDKATPLKNLTDSIHYHTIRVRDEFAKTNIREKLREKGILVD</sequence>
<dbReference type="SUPFAM" id="SSF75500">
    <property type="entry name" value="Putative transcriptional regulator TM1602, C-terminal domain"/>
    <property type="match status" value="1"/>
</dbReference>
<dbReference type="PANTHER" id="PTHR40068">
    <property type="entry name" value="TRANSCRIPTION REPRESSOR NIAR-RELATED"/>
    <property type="match status" value="1"/>
</dbReference>